<evidence type="ECO:0000313" key="3">
    <source>
        <dbReference type="Proteomes" id="UP001303046"/>
    </source>
</evidence>
<sequence length="123" mass="13128">MKGDFAIRNRPRRSNGADAVAPAPLADGPQAGVENTASSVTTDTSLTHPVDNRNTRLTTVQNRRKPPQIVCHLPSSSSYSLENSESQAIALISTWKVTSVAVTPTASRVTLRCVITDISLSQV</sequence>
<name>A0ABR1CUR3_NECAM</name>
<evidence type="ECO:0000313" key="2">
    <source>
        <dbReference type="EMBL" id="KAK6742071.1"/>
    </source>
</evidence>
<accession>A0ABR1CUR3</accession>
<keyword evidence="3" id="KW-1185">Reference proteome</keyword>
<organism evidence="2 3">
    <name type="scientific">Necator americanus</name>
    <name type="common">Human hookworm</name>
    <dbReference type="NCBI Taxonomy" id="51031"/>
    <lineage>
        <taxon>Eukaryota</taxon>
        <taxon>Metazoa</taxon>
        <taxon>Ecdysozoa</taxon>
        <taxon>Nematoda</taxon>
        <taxon>Chromadorea</taxon>
        <taxon>Rhabditida</taxon>
        <taxon>Rhabditina</taxon>
        <taxon>Rhabditomorpha</taxon>
        <taxon>Strongyloidea</taxon>
        <taxon>Ancylostomatidae</taxon>
        <taxon>Bunostominae</taxon>
        <taxon>Necator</taxon>
    </lineage>
</organism>
<feature type="region of interest" description="Disordered" evidence="1">
    <location>
        <begin position="1"/>
        <end position="66"/>
    </location>
</feature>
<feature type="compositionally biased region" description="Polar residues" evidence="1">
    <location>
        <begin position="33"/>
        <end position="47"/>
    </location>
</feature>
<reference evidence="2 3" key="1">
    <citation type="submission" date="2023-08" db="EMBL/GenBank/DDBJ databases">
        <title>A Necator americanus chromosomal reference genome.</title>
        <authorList>
            <person name="Ilik V."/>
            <person name="Petrzelkova K.J."/>
            <person name="Pardy F."/>
            <person name="Fuh T."/>
            <person name="Niatou-Singa F.S."/>
            <person name="Gouil Q."/>
            <person name="Baker L."/>
            <person name="Ritchie M.E."/>
            <person name="Jex A.R."/>
            <person name="Gazzola D."/>
            <person name="Li H."/>
            <person name="Toshio Fujiwara R."/>
            <person name="Zhan B."/>
            <person name="Aroian R.V."/>
            <person name="Pafco B."/>
            <person name="Schwarz E.M."/>
        </authorList>
    </citation>
    <scope>NUCLEOTIDE SEQUENCE [LARGE SCALE GENOMIC DNA]</scope>
    <source>
        <strain evidence="2 3">Aroian</strain>
        <tissue evidence="2">Whole animal</tissue>
    </source>
</reference>
<dbReference type="Proteomes" id="UP001303046">
    <property type="component" value="Unassembled WGS sequence"/>
</dbReference>
<evidence type="ECO:0000256" key="1">
    <source>
        <dbReference type="SAM" id="MobiDB-lite"/>
    </source>
</evidence>
<evidence type="ECO:0008006" key="4">
    <source>
        <dbReference type="Google" id="ProtNLM"/>
    </source>
</evidence>
<proteinExistence type="predicted"/>
<dbReference type="EMBL" id="JAVFWL010000003">
    <property type="protein sequence ID" value="KAK6742071.1"/>
    <property type="molecule type" value="Genomic_DNA"/>
</dbReference>
<protein>
    <recommendedName>
        <fullName evidence="4">Ig-like domain-containing protein</fullName>
    </recommendedName>
</protein>
<gene>
    <name evidence="2" type="primary">Necator_chrIII.g10515</name>
    <name evidence="2" type="ORF">RB195_009750</name>
</gene>
<comment type="caution">
    <text evidence="2">The sequence shown here is derived from an EMBL/GenBank/DDBJ whole genome shotgun (WGS) entry which is preliminary data.</text>
</comment>